<keyword evidence="3 6" id="KW-0408">Iron</keyword>
<dbReference type="NCBIfam" id="TIGR01343">
    <property type="entry name" value="hacA_fam"/>
    <property type="match status" value="1"/>
</dbReference>
<gene>
    <name evidence="6 8" type="primary">leuC</name>
    <name evidence="8" type="ORF">DW016_08810</name>
</gene>
<dbReference type="InterPro" id="IPR033941">
    <property type="entry name" value="IPMI_cat"/>
</dbReference>
<dbReference type="GO" id="GO:0051539">
    <property type="term" value="F:4 iron, 4 sulfur cluster binding"/>
    <property type="evidence" value="ECO:0007669"/>
    <property type="project" value="UniProtKB-KW"/>
</dbReference>
<comment type="similarity">
    <text evidence="6">Belongs to the aconitase/IPM isomerase family. LeuC type 2 subfamily.</text>
</comment>
<dbReference type="OrthoDB" id="9802769at2"/>
<evidence type="ECO:0000256" key="5">
    <source>
        <dbReference type="ARBA" id="ARBA00023239"/>
    </source>
</evidence>
<comment type="subunit">
    <text evidence="6">Heterodimer of LeuC and LeuD.</text>
</comment>
<keyword evidence="4 6" id="KW-0411">Iron-sulfur</keyword>
<feature type="domain" description="Aconitase/3-isopropylmalate dehydratase large subunit alpha/beta/alpha" evidence="7">
    <location>
        <begin position="8"/>
        <end position="413"/>
    </location>
</feature>
<sequence length="423" mass="45224">MGMTMTQKILAAHAGLDAVTAGQLVEAKLDVVMANDITGPMAVPVFRQMADKVFDKNKVVLVPDHFTPNKDIKSAENSKSIREFAKDQGLTHYYEIGQMGIEHALLPEKGITVAGECIIGADSHTCTYGALGAFSTGVGTTDIATGMATGELWFKVPSAIQFVLTGKPGKYVSGKDIILHIIGKIGVDGALYKSMEFVGDGLSELSMDDRFTMANMAIEAGAKNGIFLVDEKAEAYMKEHSEKPYTIYTPDADAAYDEIIEIDLSEVRPTVAFPHLPGNAHTIDEIEAMESIKIDQVVIGSCTNGRMEDMRRAAKILKGHKVHPDVRVIVIPGTQAIYKECLKEGIAEIFVDAGCAFSTPSCGPCMGGHMGVLAAGEKCVSTTNRNFVGRMGHVDSLIYLASPETAAASAIKGYIANPEKAGE</sequence>
<keyword evidence="6" id="KW-0100">Branched-chain amino acid biosynthesis</keyword>
<dbReference type="GO" id="GO:0009098">
    <property type="term" value="P:L-leucine biosynthetic process"/>
    <property type="evidence" value="ECO:0007669"/>
    <property type="project" value="UniProtKB-UniRule"/>
</dbReference>
<dbReference type="UniPathway" id="UPA00048">
    <property type="reaction ID" value="UER00071"/>
</dbReference>
<evidence type="ECO:0000256" key="2">
    <source>
        <dbReference type="ARBA" id="ARBA00022723"/>
    </source>
</evidence>
<comment type="function">
    <text evidence="6">Catalyzes the isomerization between 2-isopropylmalate and 3-isopropylmalate, via the formation of 2-isopropylmaleate.</text>
</comment>
<dbReference type="InterPro" id="IPR018136">
    <property type="entry name" value="Aconitase_4Fe-4S_BS"/>
</dbReference>
<organism evidence="8 9">
    <name type="scientific">Sellimonas intestinalis</name>
    <dbReference type="NCBI Taxonomy" id="1653434"/>
    <lineage>
        <taxon>Bacteria</taxon>
        <taxon>Bacillati</taxon>
        <taxon>Bacillota</taxon>
        <taxon>Clostridia</taxon>
        <taxon>Lachnospirales</taxon>
        <taxon>Lachnospiraceae</taxon>
        <taxon>Sellimonas</taxon>
    </lineage>
</organism>
<evidence type="ECO:0000256" key="4">
    <source>
        <dbReference type="ARBA" id="ARBA00023014"/>
    </source>
</evidence>
<dbReference type="PANTHER" id="PTHR43822">
    <property type="entry name" value="HOMOACONITASE, MITOCHONDRIAL-RELATED"/>
    <property type="match status" value="1"/>
</dbReference>
<dbReference type="NCBIfam" id="TIGR02083">
    <property type="entry name" value="LEU2"/>
    <property type="match status" value="1"/>
</dbReference>
<dbReference type="NCBIfam" id="TIGR02086">
    <property type="entry name" value="IPMI_arch"/>
    <property type="match status" value="1"/>
</dbReference>
<dbReference type="RefSeq" id="WP_117493543.1">
    <property type="nucleotide sequence ID" value="NZ_CAUAFM010000115.1"/>
</dbReference>
<dbReference type="InterPro" id="IPR036008">
    <property type="entry name" value="Aconitase_4Fe-4S_dom"/>
</dbReference>
<comment type="caution">
    <text evidence="8">The sequence shown here is derived from an EMBL/GenBank/DDBJ whole genome shotgun (WGS) entry which is preliminary data.</text>
</comment>
<keyword evidence="6" id="KW-0028">Amino-acid biosynthesis</keyword>
<dbReference type="PRINTS" id="PR00415">
    <property type="entry name" value="ACONITASE"/>
</dbReference>
<evidence type="ECO:0000256" key="3">
    <source>
        <dbReference type="ARBA" id="ARBA00023004"/>
    </source>
</evidence>
<evidence type="ECO:0000256" key="1">
    <source>
        <dbReference type="ARBA" id="ARBA00022485"/>
    </source>
</evidence>
<accession>A0A3E3K1K2</accession>
<dbReference type="InterPro" id="IPR006251">
    <property type="entry name" value="Homoacnase/IPMdehydase_lsu"/>
</dbReference>
<keyword evidence="5 6" id="KW-0456">Lyase</keyword>
<dbReference type="HAMAP" id="MF_01027">
    <property type="entry name" value="LeuC_type2"/>
    <property type="match status" value="1"/>
</dbReference>
<keyword evidence="1 6" id="KW-0004">4Fe-4S</keyword>
<dbReference type="InterPro" id="IPR015931">
    <property type="entry name" value="Acnase/IPM_dHydase_lsu_aba_1/3"/>
</dbReference>
<dbReference type="InterPro" id="IPR011823">
    <property type="entry name" value="IsopropMal_deHydtase_lsu_bac"/>
</dbReference>
<reference evidence="8 9" key="1">
    <citation type="submission" date="2018-08" db="EMBL/GenBank/DDBJ databases">
        <title>A genome reference for cultivated species of the human gut microbiota.</title>
        <authorList>
            <person name="Zou Y."/>
            <person name="Xue W."/>
            <person name="Luo G."/>
        </authorList>
    </citation>
    <scope>NUCLEOTIDE SEQUENCE [LARGE SCALE GENOMIC DNA]</scope>
    <source>
        <strain evidence="8 9">AF37-2AT</strain>
    </source>
</reference>
<dbReference type="InterPro" id="IPR050067">
    <property type="entry name" value="IPM_dehydratase_rel_enz"/>
</dbReference>
<keyword evidence="9" id="KW-1185">Reference proteome</keyword>
<evidence type="ECO:0000313" key="9">
    <source>
        <dbReference type="Proteomes" id="UP000261080"/>
    </source>
</evidence>
<dbReference type="InterPro" id="IPR011826">
    <property type="entry name" value="HAcnase/IPMdehydase_lsu_prok"/>
</dbReference>
<name>A0A3E3K1K2_9FIRM</name>
<dbReference type="SUPFAM" id="SSF53732">
    <property type="entry name" value="Aconitase iron-sulfur domain"/>
    <property type="match status" value="1"/>
</dbReference>
<dbReference type="Gene3D" id="3.30.499.10">
    <property type="entry name" value="Aconitase, domain 3"/>
    <property type="match status" value="2"/>
</dbReference>
<dbReference type="EC" id="4.2.1.33" evidence="6"/>
<dbReference type="AlphaFoldDB" id="A0A3E3K1K2"/>
<protein>
    <recommendedName>
        <fullName evidence="6">3-isopropylmalate dehydratase large subunit</fullName>
        <ecNumber evidence="6">4.2.1.33</ecNumber>
    </recommendedName>
    <alternativeName>
        <fullName evidence="6">Alpha-IPM isomerase</fullName>
        <shortName evidence="6">IPMI</shortName>
    </alternativeName>
    <alternativeName>
        <fullName evidence="6">Isopropylmalate isomerase</fullName>
    </alternativeName>
</protein>
<comment type="pathway">
    <text evidence="6">Amino-acid biosynthesis; L-leucine biosynthesis; L-leucine from 3-methyl-2-oxobutanoate: step 2/4.</text>
</comment>
<keyword evidence="2 6" id="KW-0479">Metal-binding</keyword>
<dbReference type="GO" id="GO:0003861">
    <property type="term" value="F:3-isopropylmalate dehydratase activity"/>
    <property type="evidence" value="ECO:0007669"/>
    <property type="project" value="UniProtKB-UniRule"/>
</dbReference>
<dbReference type="GO" id="GO:0046872">
    <property type="term" value="F:metal ion binding"/>
    <property type="evidence" value="ECO:0007669"/>
    <property type="project" value="UniProtKB-KW"/>
</dbReference>
<keyword evidence="6" id="KW-0432">Leucine biosynthesis</keyword>
<comment type="cofactor">
    <cofactor evidence="6">
        <name>[4Fe-4S] cluster</name>
        <dbReference type="ChEBI" id="CHEBI:49883"/>
    </cofactor>
    <text evidence="6">Binds 1 [4Fe-4S] cluster per subunit.</text>
</comment>
<evidence type="ECO:0000256" key="6">
    <source>
        <dbReference type="HAMAP-Rule" id="MF_01027"/>
    </source>
</evidence>
<comment type="catalytic activity">
    <reaction evidence="6">
        <text>(2R,3S)-3-isopropylmalate = (2S)-2-isopropylmalate</text>
        <dbReference type="Rhea" id="RHEA:32287"/>
        <dbReference type="ChEBI" id="CHEBI:1178"/>
        <dbReference type="ChEBI" id="CHEBI:35121"/>
        <dbReference type="EC" id="4.2.1.33"/>
    </reaction>
</comment>
<evidence type="ECO:0000259" key="7">
    <source>
        <dbReference type="Pfam" id="PF00330"/>
    </source>
</evidence>
<dbReference type="PANTHER" id="PTHR43822:SF16">
    <property type="entry name" value="3-ISOPROPYLMALATE DEHYDRATASE LARGE SUBUNIT 2"/>
    <property type="match status" value="1"/>
</dbReference>
<dbReference type="CDD" id="cd01583">
    <property type="entry name" value="IPMI"/>
    <property type="match status" value="1"/>
</dbReference>
<feature type="binding site" evidence="6">
    <location>
        <position position="362"/>
    </location>
    <ligand>
        <name>[4Fe-4S] cluster</name>
        <dbReference type="ChEBI" id="CHEBI:49883"/>
    </ligand>
</feature>
<dbReference type="EMBL" id="QVLX01000004">
    <property type="protein sequence ID" value="RGE87030.1"/>
    <property type="molecule type" value="Genomic_DNA"/>
</dbReference>
<dbReference type="NCBIfam" id="NF001614">
    <property type="entry name" value="PRK00402.1"/>
    <property type="match status" value="1"/>
</dbReference>
<feature type="binding site" evidence="6">
    <location>
        <position position="365"/>
    </location>
    <ligand>
        <name>[4Fe-4S] cluster</name>
        <dbReference type="ChEBI" id="CHEBI:49883"/>
    </ligand>
</feature>
<dbReference type="InterPro" id="IPR001030">
    <property type="entry name" value="Acoase/IPM_deHydtase_lsu_aba"/>
</dbReference>
<dbReference type="Pfam" id="PF00330">
    <property type="entry name" value="Aconitase"/>
    <property type="match status" value="1"/>
</dbReference>
<feature type="binding site" evidence="6">
    <location>
        <position position="302"/>
    </location>
    <ligand>
        <name>[4Fe-4S] cluster</name>
        <dbReference type="ChEBI" id="CHEBI:49883"/>
    </ligand>
</feature>
<dbReference type="Proteomes" id="UP000261080">
    <property type="component" value="Unassembled WGS sequence"/>
</dbReference>
<dbReference type="PROSITE" id="PS00450">
    <property type="entry name" value="ACONITASE_1"/>
    <property type="match status" value="1"/>
</dbReference>
<evidence type="ECO:0000313" key="8">
    <source>
        <dbReference type="EMBL" id="RGE87030.1"/>
    </source>
</evidence>
<proteinExistence type="inferred from homology"/>